<name>A0AAV0BM58_PHAPC</name>
<proteinExistence type="predicted"/>
<feature type="region of interest" description="Disordered" evidence="1">
    <location>
        <begin position="241"/>
        <end position="262"/>
    </location>
</feature>
<keyword evidence="2" id="KW-0732">Signal</keyword>
<evidence type="ECO:0000313" key="3">
    <source>
        <dbReference type="EMBL" id="CAH7687447.1"/>
    </source>
</evidence>
<accession>A0AAV0BM58</accession>
<evidence type="ECO:0000256" key="2">
    <source>
        <dbReference type="SAM" id="SignalP"/>
    </source>
</evidence>
<dbReference type="AlphaFoldDB" id="A0AAV0BM58"/>
<protein>
    <submittedName>
        <fullName evidence="3">Uncharacterized protein</fullName>
    </submittedName>
</protein>
<gene>
    <name evidence="3" type="ORF">PPACK8108_LOCUS22228</name>
</gene>
<organism evidence="3 4">
    <name type="scientific">Phakopsora pachyrhizi</name>
    <name type="common">Asian soybean rust disease fungus</name>
    <dbReference type="NCBI Taxonomy" id="170000"/>
    <lineage>
        <taxon>Eukaryota</taxon>
        <taxon>Fungi</taxon>
        <taxon>Dikarya</taxon>
        <taxon>Basidiomycota</taxon>
        <taxon>Pucciniomycotina</taxon>
        <taxon>Pucciniomycetes</taxon>
        <taxon>Pucciniales</taxon>
        <taxon>Phakopsoraceae</taxon>
        <taxon>Phakopsora</taxon>
    </lineage>
</organism>
<feature type="signal peptide" evidence="2">
    <location>
        <begin position="1"/>
        <end position="20"/>
    </location>
</feature>
<sequence length="600" mass="68525">MITAMKTYLILICLELICWSDGMQDALNLFPIESDVQRQSGSVALTRNEDLPSFYKENFMGQVGNPLLPAVEPGARQQQGTGSETNSYLSSNGINFPYGQYNSFWPSAEGVAHHQNQLKSPEPDGFTALTLSQIDKHRNKNYNLHPSYLQTGINQLVGQPISYPLWIETPVFQIAQPAKLQSFYGSSHISSAPNFGYLAYQPAQQVPTAHGPLGMHLLEQNRDEVNANLIKAKPIGEFNRKSSKIGNAKNSDGTTLRSSRPLHRVIQFSDSDETARKTETYRLKRMKDNDKNLAGSSKKRKKETGEANIEVFQDTIKNKELIIASLKKNFWVDSAHDKLMSSNIILLRHLLKKVNLDLEKATDINILNFGAKFDKQAREQVQQITKGISFFPMNDGKNISLRIFKMKYRLHYSIKSIRWNKYDDFVDNISQIFPKINSDFDEMFHSRAQKNIENFSTIATIFMKVVSSFFSHHKNSDRFGNEKDIIDYLKIFWETCITKNQDLESFCKSIGASSESAKERCLSTGLENNGGLGSIFERLEREVFSTRMNSKVRLQLAWNLVSVRFSFFYPEKVLRLKKSNTKHRLISLVENALLYFIIRS</sequence>
<dbReference type="EMBL" id="CALTRL010005872">
    <property type="protein sequence ID" value="CAH7687447.1"/>
    <property type="molecule type" value="Genomic_DNA"/>
</dbReference>
<keyword evidence="4" id="KW-1185">Reference proteome</keyword>
<evidence type="ECO:0000256" key="1">
    <source>
        <dbReference type="SAM" id="MobiDB-lite"/>
    </source>
</evidence>
<comment type="caution">
    <text evidence="3">The sequence shown here is derived from an EMBL/GenBank/DDBJ whole genome shotgun (WGS) entry which is preliminary data.</text>
</comment>
<feature type="chain" id="PRO_5043448919" evidence="2">
    <location>
        <begin position="21"/>
        <end position="600"/>
    </location>
</feature>
<dbReference type="Proteomes" id="UP001153365">
    <property type="component" value="Unassembled WGS sequence"/>
</dbReference>
<evidence type="ECO:0000313" key="4">
    <source>
        <dbReference type="Proteomes" id="UP001153365"/>
    </source>
</evidence>
<reference evidence="3" key="1">
    <citation type="submission" date="2022-06" db="EMBL/GenBank/DDBJ databases">
        <authorList>
            <consortium name="SYNGENTA / RWTH Aachen University"/>
        </authorList>
    </citation>
    <scope>NUCLEOTIDE SEQUENCE</scope>
</reference>
<feature type="compositionally biased region" description="Polar residues" evidence="1">
    <location>
        <begin position="244"/>
        <end position="258"/>
    </location>
</feature>